<name>A0A3A4NI64_ABYX5</name>
<accession>A0A3A4NI64</accession>
<proteinExistence type="predicted"/>
<dbReference type="AlphaFoldDB" id="A0A3A4NI64"/>
<organism evidence="1 2">
    <name type="scientific">Abyssobacteria bacterium (strain SURF_5)</name>
    <dbReference type="NCBI Taxonomy" id="2093360"/>
    <lineage>
        <taxon>Bacteria</taxon>
        <taxon>Pseudomonadati</taxon>
        <taxon>Candidatus Hydrogenedentota</taxon>
        <taxon>Candidatus Abyssobacteria</taxon>
    </lineage>
</organism>
<dbReference type="Proteomes" id="UP000265882">
    <property type="component" value="Unassembled WGS sequence"/>
</dbReference>
<protein>
    <submittedName>
        <fullName evidence="1">Uncharacterized protein</fullName>
    </submittedName>
</protein>
<reference evidence="1 2" key="1">
    <citation type="journal article" date="2017" name="ISME J.">
        <title>Energy and carbon metabolisms in a deep terrestrial subsurface fluid microbial community.</title>
        <authorList>
            <person name="Momper L."/>
            <person name="Jungbluth S.P."/>
            <person name="Lee M.D."/>
            <person name="Amend J.P."/>
        </authorList>
    </citation>
    <scope>NUCLEOTIDE SEQUENCE [LARGE SCALE GENOMIC DNA]</scope>
    <source>
        <strain evidence="1">SURF_5</strain>
    </source>
</reference>
<dbReference type="EMBL" id="QZKU01000144">
    <property type="protein sequence ID" value="RJP14351.1"/>
    <property type="molecule type" value="Genomic_DNA"/>
</dbReference>
<comment type="caution">
    <text evidence="1">The sequence shown here is derived from an EMBL/GenBank/DDBJ whole genome shotgun (WGS) entry which is preliminary data.</text>
</comment>
<sequence length="136" mass="14494">MKDPMLLAYAKDVLEVSDEDLAKITPAQEQEFKNAFENMMKYKMVAEVTKSKYCAAGLKVGQKIVITGSRIDTEASDCPLCPGLLGGLATKTQVYLDRCSTNGDMTAPMGAIACLDPGLDAGGLGSVSMILRIEPV</sequence>
<evidence type="ECO:0000313" key="2">
    <source>
        <dbReference type="Proteomes" id="UP000265882"/>
    </source>
</evidence>
<evidence type="ECO:0000313" key="1">
    <source>
        <dbReference type="EMBL" id="RJP14351.1"/>
    </source>
</evidence>
<gene>
    <name evidence="1" type="ORF">C4520_21810</name>
</gene>